<feature type="region of interest" description="Disordered" evidence="1">
    <location>
        <begin position="1"/>
        <end position="38"/>
    </location>
</feature>
<evidence type="ECO:0000313" key="2">
    <source>
        <dbReference type="EMBL" id="GAA0186418.1"/>
    </source>
</evidence>
<dbReference type="AlphaFoldDB" id="A0AAV3RXF7"/>
<sequence length="100" mass="11191">MDPKRISKPGVSTRSRSALARAEDPIGPSTQAHQDTRQINVSRIYARAEELGPRQPAGSRAMHISQPSTAREIFMAQLHQLMGHDKIHQITWCTIYSKSV</sequence>
<dbReference type="Proteomes" id="UP001454036">
    <property type="component" value="Unassembled WGS sequence"/>
</dbReference>
<evidence type="ECO:0000313" key="3">
    <source>
        <dbReference type="Proteomes" id="UP001454036"/>
    </source>
</evidence>
<reference evidence="2 3" key="1">
    <citation type="submission" date="2024-01" db="EMBL/GenBank/DDBJ databases">
        <title>The complete chloroplast genome sequence of Lithospermum erythrorhizon: insights into the phylogenetic relationship among Boraginaceae species and the maternal lineages of purple gromwells.</title>
        <authorList>
            <person name="Okada T."/>
            <person name="Watanabe K."/>
        </authorList>
    </citation>
    <scope>NUCLEOTIDE SEQUENCE [LARGE SCALE GENOMIC DNA]</scope>
</reference>
<protein>
    <submittedName>
        <fullName evidence="2">Uncharacterized protein</fullName>
    </submittedName>
</protein>
<feature type="compositionally biased region" description="Polar residues" evidence="1">
    <location>
        <begin position="28"/>
        <end position="38"/>
    </location>
</feature>
<keyword evidence="3" id="KW-1185">Reference proteome</keyword>
<gene>
    <name evidence="2" type="ORF">LIER_33706</name>
</gene>
<dbReference type="EMBL" id="BAABME010013683">
    <property type="protein sequence ID" value="GAA0186418.1"/>
    <property type="molecule type" value="Genomic_DNA"/>
</dbReference>
<evidence type="ECO:0000256" key="1">
    <source>
        <dbReference type="SAM" id="MobiDB-lite"/>
    </source>
</evidence>
<name>A0AAV3RXF7_LITER</name>
<proteinExistence type="predicted"/>
<organism evidence="2 3">
    <name type="scientific">Lithospermum erythrorhizon</name>
    <name type="common">Purple gromwell</name>
    <name type="synonym">Lithospermum officinale var. erythrorhizon</name>
    <dbReference type="NCBI Taxonomy" id="34254"/>
    <lineage>
        <taxon>Eukaryota</taxon>
        <taxon>Viridiplantae</taxon>
        <taxon>Streptophyta</taxon>
        <taxon>Embryophyta</taxon>
        <taxon>Tracheophyta</taxon>
        <taxon>Spermatophyta</taxon>
        <taxon>Magnoliopsida</taxon>
        <taxon>eudicotyledons</taxon>
        <taxon>Gunneridae</taxon>
        <taxon>Pentapetalae</taxon>
        <taxon>asterids</taxon>
        <taxon>lamiids</taxon>
        <taxon>Boraginales</taxon>
        <taxon>Boraginaceae</taxon>
        <taxon>Boraginoideae</taxon>
        <taxon>Lithospermeae</taxon>
        <taxon>Lithospermum</taxon>
    </lineage>
</organism>
<comment type="caution">
    <text evidence="2">The sequence shown here is derived from an EMBL/GenBank/DDBJ whole genome shotgun (WGS) entry which is preliminary data.</text>
</comment>
<accession>A0AAV3RXF7</accession>